<reference evidence="1" key="4">
    <citation type="submission" date="2019-03" db="UniProtKB">
        <authorList>
            <consortium name="EnsemblPlants"/>
        </authorList>
    </citation>
    <scope>IDENTIFICATION</scope>
</reference>
<proteinExistence type="predicted"/>
<dbReference type="Gramene" id="AET6Gv20705500.6">
    <property type="protein sequence ID" value="AET6Gv20705500.6"/>
    <property type="gene ID" value="AET6Gv20705500"/>
</dbReference>
<accession>A0A453PEN8</accession>
<organism evidence="1 2">
    <name type="scientific">Aegilops tauschii subsp. strangulata</name>
    <name type="common">Goatgrass</name>
    <dbReference type="NCBI Taxonomy" id="200361"/>
    <lineage>
        <taxon>Eukaryota</taxon>
        <taxon>Viridiplantae</taxon>
        <taxon>Streptophyta</taxon>
        <taxon>Embryophyta</taxon>
        <taxon>Tracheophyta</taxon>
        <taxon>Spermatophyta</taxon>
        <taxon>Magnoliopsida</taxon>
        <taxon>Liliopsida</taxon>
        <taxon>Poales</taxon>
        <taxon>Poaceae</taxon>
        <taxon>BOP clade</taxon>
        <taxon>Pooideae</taxon>
        <taxon>Triticodae</taxon>
        <taxon>Triticeae</taxon>
        <taxon>Triticinae</taxon>
        <taxon>Aegilops</taxon>
    </lineage>
</organism>
<name>A0A453PEN8_AEGTS</name>
<protein>
    <submittedName>
        <fullName evidence="1">Uncharacterized protein</fullName>
    </submittedName>
</protein>
<reference evidence="1" key="3">
    <citation type="journal article" date="2017" name="Nature">
        <title>Genome sequence of the progenitor of the wheat D genome Aegilops tauschii.</title>
        <authorList>
            <person name="Luo M.C."/>
            <person name="Gu Y.Q."/>
            <person name="Puiu D."/>
            <person name="Wang H."/>
            <person name="Twardziok S.O."/>
            <person name="Deal K.R."/>
            <person name="Huo N."/>
            <person name="Zhu T."/>
            <person name="Wang L."/>
            <person name="Wang Y."/>
            <person name="McGuire P.E."/>
            <person name="Liu S."/>
            <person name="Long H."/>
            <person name="Ramasamy R.K."/>
            <person name="Rodriguez J.C."/>
            <person name="Van S.L."/>
            <person name="Yuan L."/>
            <person name="Wang Z."/>
            <person name="Xia Z."/>
            <person name="Xiao L."/>
            <person name="Anderson O.D."/>
            <person name="Ouyang S."/>
            <person name="Liang Y."/>
            <person name="Zimin A.V."/>
            <person name="Pertea G."/>
            <person name="Qi P."/>
            <person name="Bennetzen J.L."/>
            <person name="Dai X."/>
            <person name="Dawson M.W."/>
            <person name="Muller H.G."/>
            <person name="Kugler K."/>
            <person name="Rivarola-Duarte L."/>
            <person name="Spannagl M."/>
            <person name="Mayer K.F.X."/>
            <person name="Lu F.H."/>
            <person name="Bevan M.W."/>
            <person name="Leroy P."/>
            <person name="Li P."/>
            <person name="You F.M."/>
            <person name="Sun Q."/>
            <person name="Liu Z."/>
            <person name="Lyons E."/>
            <person name="Wicker T."/>
            <person name="Salzberg S.L."/>
            <person name="Devos K.M."/>
            <person name="Dvorak J."/>
        </authorList>
    </citation>
    <scope>NUCLEOTIDE SEQUENCE [LARGE SCALE GENOMIC DNA]</scope>
    <source>
        <strain evidence="1">cv. AL8/78</strain>
    </source>
</reference>
<dbReference type="AlphaFoldDB" id="A0A453PEN8"/>
<sequence>MGRSEFSLAAAHVKQLRCTHPKGNLNMPLGSHMPRSPHLACHLGIFYLFSSERKEYF</sequence>
<dbReference type="Proteomes" id="UP000015105">
    <property type="component" value="Chromosome 6D"/>
</dbReference>
<reference evidence="1" key="5">
    <citation type="journal article" date="2021" name="G3 (Bethesda)">
        <title>Aegilops tauschii genome assembly Aet v5.0 features greater sequence contiguity and improved annotation.</title>
        <authorList>
            <person name="Wang L."/>
            <person name="Zhu T."/>
            <person name="Rodriguez J.C."/>
            <person name="Deal K.R."/>
            <person name="Dubcovsky J."/>
            <person name="McGuire P.E."/>
            <person name="Lux T."/>
            <person name="Spannagl M."/>
            <person name="Mayer K.F.X."/>
            <person name="Baldrich P."/>
            <person name="Meyers B.C."/>
            <person name="Huo N."/>
            <person name="Gu Y.Q."/>
            <person name="Zhou H."/>
            <person name="Devos K.M."/>
            <person name="Bennetzen J.L."/>
            <person name="Unver T."/>
            <person name="Budak H."/>
            <person name="Gulick P.J."/>
            <person name="Galiba G."/>
            <person name="Kalapos B."/>
            <person name="Nelson D.R."/>
            <person name="Li P."/>
            <person name="You F.M."/>
            <person name="Luo M.C."/>
            <person name="Dvorak J."/>
        </authorList>
    </citation>
    <scope>NUCLEOTIDE SEQUENCE [LARGE SCALE GENOMIC DNA]</scope>
    <source>
        <strain evidence="1">cv. AL8/78</strain>
    </source>
</reference>
<reference evidence="2" key="1">
    <citation type="journal article" date="2014" name="Science">
        <title>Ancient hybridizations among the ancestral genomes of bread wheat.</title>
        <authorList>
            <consortium name="International Wheat Genome Sequencing Consortium,"/>
            <person name="Marcussen T."/>
            <person name="Sandve S.R."/>
            <person name="Heier L."/>
            <person name="Spannagl M."/>
            <person name="Pfeifer M."/>
            <person name="Jakobsen K.S."/>
            <person name="Wulff B.B."/>
            <person name="Steuernagel B."/>
            <person name="Mayer K.F."/>
            <person name="Olsen O.A."/>
        </authorList>
    </citation>
    <scope>NUCLEOTIDE SEQUENCE [LARGE SCALE GENOMIC DNA]</scope>
    <source>
        <strain evidence="2">cv. AL8/78</strain>
    </source>
</reference>
<evidence type="ECO:0000313" key="2">
    <source>
        <dbReference type="Proteomes" id="UP000015105"/>
    </source>
</evidence>
<keyword evidence="2" id="KW-1185">Reference proteome</keyword>
<dbReference type="EnsemblPlants" id="AET6Gv20705500.6">
    <property type="protein sequence ID" value="AET6Gv20705500.6"/>
    <property type="gene ID" value="AET6Gv20705500"/>
</dbReference>
<evidence type="ECO:0000313" key="1">
    <source>
        <dbReference type="EnsemblPlants" id="AET6Gv20705500.6"/>
    </source>
</evidence>
<reference evidence="2" key="2">
    <citation type="journal article" date="2017" name="Nat. Plants">
        <title>The Aegilops tauschii genome reveals multiple impacts of transposons.</title>
        <authorList>
            <person name="Zhao G."/>
            <person name="Zou C."/>
            <person name="Li K."/>
            <person name="Wang K."/>
            <person name="Li T."/>
            <person name="Gao L."/>
            <person name="Zhang X."/>
            <person name="Wang H."/>
            <person name="Yang Z."/>
            <person name="Liu X."/>
            <person name="Jiang W."/>
            <person name="Mao L."/>
            <person name="Kong X."/>
            <person name="Jiao Y."/>
            <person name="Jia J."/>
        </authorList>
    </citation>
    <scope>NUCLEOTIDE SEQUENCE [LARGE SCALE GENOMIC DNA]</scope>
    <source>
        <strain evidence="2">cv. AL8/78</strain>
    </source>
</reference>